<evidence type="ECO:0000256" key="2">
    <source>
        <dbReference type="ARBA" id="ARBA00016949"/>
    </source>
</evidence>
<dbReference type="Pfam" id="PF06110">
    <property type="entry name" value="TXD17-like_Trx"/>
    <property type="match status" value="1"/>
</dbReference>
<dbReference type="VEuPathDB" id="VectorBase:GAUT015293"/>
<evidence type="ECO:0000313" key="5">
    <source>
        <dbReference type="Proteomes" id="UP000078200"/>
    </source>
</evidence>
<dbReference type="Gene3D" id="3.40.30.10">
    <property type="entry name" value="Glutaredoxin"/>
    <property type="match status" value="1"/>
</dbReference>
<dbReference type="AlphaFoldDB" id="A0A1A9UU36"/>
<reference evidence="4" key="1">
    <citation type="submission" date="2020-05" db="UniProtKB">
        <authorList>
            <consortium name="EnsemblMetazoa"/>
        </authorList>
    </citation>
    <scope>IDENTIFICATION</scope>
    <source>
        <strain evidence="4">TTRI</strain>
    </source>
</reference>
<proteinExistence type="inferred from homology"/>
<evidence type="ECO:0000256" key="1">
    <source>
        <dbReference type="ARBA" id="ARBA00008987"/>
    </source>
</evidence>
<sequence>MVRTEFAKGYDIFRKIADKLTEDENVKLFVYFIGEKDDKGQSWCPDCNAAEGTVAKAVQEYADENTILLTVDVGDRPFWKDKENPFRKDSDVRLMVIPTIVRWKSTLRLDGDQCKQAELLEMLFKEEM</sequence>
<name>A0A1A9UU36_GLOAU</name>
<organism evidence="4 5">
    <name type="scientific">Glossina austeni</name>
    <name type="common">Savannah tsetse fly</name>
    <dbReference type="NCBI Taxonomy" id="7395"/>
    <lineage>
        <taxon>Eukaryota</taxon>
        <taxon>Metazoa</taxon>
        <taxon>Ecdysozoa</taxon>
        <taxon>Arthropoda</taxon>
        <taxon>Hexapoda</taxon>
        <taxon>Insecta</taxon>
        <taxon>Pterygota</taxon>
        <taxon>Neoptera</taxon>
        <taxon>Endopterygota</taxon>
        <taxon>Diptera</taxon>
        <taxon>Brachycera</taxon>
        <taxon>Muscomorpha</taxon>
        <taxon>Hippoboscoidea</taxon>
        <taxon>Glossinidae</taxon>
        <taxon>Glossina</taxon>
    </lineage>
</organism>
<dbReference type="SUPFAM" id="SSF52833">
    <property type="entry name" value="Thioredoxin-like"/>
    <property type="match status" value="1"/>
</dbReference>
<dbReference type="InterPro" id="IPR045108">
    <property type="entry name" value="TXNDC17-like"/>
</dbReference>
<feature type="domain" description="Thioredoxin" evidence="3">
    <location>
        <begin position="7"/>
        <end position="126"/>
    </location>
</feature>
<keyword evidence="5" id="KW-1185">Reference proteome</keyword>
<dbReference type="PANTHER" id="PTHR12452:SF0">
    <property type="entry name" value="THIOREDOXIN DOMAIN-CONTAINING PROTEIN 17"/>
    <property type="match status" value="1"/>
</dbReference>
<protein>
    <recommendedName>
        <fullName evidence="2">Thioredoxin domain-containing protein 17</fullName>
    </recommendedName>
</protein>
<dbReference type="EnsemblMetazoa" id="GAUT015293-RA">
    <property type="protein sequence ID" value="GAUT015293-PA"/>
    <property type="gene ID" value="GAUT015293"/>
</dbReference>
<comment type="similarity">
    <text evidence="1">Belongs to the thioredoxin family.</text>
</comment>
<dbReference type="InterPro" id="IPR010357">
    <property type="entry name" value="TXNDC17_dom"/>
</dbReference>
<evidence type="ECO:0000313" key="4">
    <source>
        <dbReference type="EnsemblMetazoa" id="GAUT015293-PA"/>
    </source>
</evidence>
<dbReference type="InterPro" id="IPR036249">
    <property type="entry name" value="Thioredoxin-like_sf"/>
</dbReference>
<dbReference type="STRING" id="7395.A0A1A9UU36"/>
<dbReference type="GO" id="GO:0005829">
    <property type="term" value="C:cytosol"/>
    <property type="evidence" value="ECO:0007669"/>
    <property type="project" value="TreeGrafter"/>
</dbReference>
<dbReference type="Proteomes" id="UP000078200">
    <property type="component" value="Unassembled WGS sequence"/>
</dbReference>
<dbReference type="GO" id="GO:0047134">
    <property type="term" value="F:protein-disulfide reductase [NAD(P)H] activity"/>
    <property type="evidence" value="ECO:0007669"/>
    <property type="project" value="InterPro"/>
</dbReference>
<accession>A0A1A9UU36</accession>
<evidence type="ECO:0000259" key="3">
    <source>
        <dbReference type="Pfam" id="PF06110"/>
    </source>
</evidence>
<dbReference type="PANTHER" id="PTHR12452">
    <property type="entry name" value="42-9-9 PROTEIN-RELATED"/>
    <property type="match status" value="1"/>
</dbReference>